<organism evidence="1 2">
    <name type="scientific">Fulvivirga marina</name>
    <dbReference type="NCBI Taxonomy" id="2494733"/>
    <lineage>
        <taxon>Bacteria</taxon>
        <taxon>Pseudomonadati</taxon>
        <taxon>Bacteroidota</taxon>
        <taxon>Cytophagia</taxon>
        <taxon>Cytophagales</taxon>
        <taxon>Fulvivirgaceae</taxon>
        <taxon>Fulvivirga</taxon>
    </lineage>
</organism>
<reference evidence="1" key="1">
    <citation type="submission" date="2021-01" db="EMBL/GenBank/DDBJ databases">
        <title>Fulvivirga kasyanovii gen. nov., sp nov., a novel member of the phylum Bacteroidetes isolated from seawater in a mussel farm.</title>
        <authorList>
            <person name="Zhao L.-H."/>
            <person name="Wang Z.-J."/>
        </authorList>
    </citation>
    <scope>NUCLEOTIDE SEQUENCE</scope>
    <source>
        <strain evidence="1">29W222</strain>
    </source>
</reference>
<proteinExistence type="predicted"/>
<gene>
    <name evidence="1" type="ORF">JMN32_19095</name>
</gene>
<dbReference type="EMBL" id="JAEUGD010000064">
    <property type="protein sequence ID" value="MBL6448428.1"/>
    <property type="molecule type" value="Genomic_DNA"/>
</dbReference>
<protein>
    <submittedName>
        <fullName evidence="1">Uncharacterized protein</fullName>
    </submittedName>
</protein>
<comment type="caution">
    <text evidence="1">The sequence shown here is derived from an EMBL/GenBank/DDBJ whole genome shotgun (WGS) entry which is preliminary data.</text>
</comment>
<keyword evidence="2" id="KW-1185">Reference proteome</keyword>
<evidence type="ECO:0000313" key="1">
    <source>
        <dbReference type="EMBL" id="MBL6448428.1"/>
    </source>
</evidence>
<dbReference type="AlphaFoldDB" id="A0A937KFQ7"/>
<accession>A0A937KFQ7</accession>
<sequence length="233" mass="26753">MKFNLKGGALLIGSLFWQDDLVRGSGDEIRKTWRQSRLKMNEVVNVQVPIRYGRFSSMSNTYTMIFDKEAKAGIAKAVPFSNTDITHFGDIKTEVMEISKAEGQHDESFIKNERAWCVCTVLINPKIESSTKAYILSQWQNELMSNPAGYQYFKSNTQRYCVHPTGELDSPWPDEAVDFDFLIATATKEKKRDGVNEISPLEVAKYVQNRPYFYPNVENGISTFQDEEIKRHL</sequence>
<name>A0A937KFQ7_9BACT</name>
<dbReference type="RefSeq" id="WP_202857968.1">
    <property type="nucleotide sequence ID" value="NZ_JAEUGD010000064.1"/>
</dbReference>
<evidence type="ECO:0000313" key="2">
    <source>
        <dbReference type="Proteomes" id="UP000614216"/>
    </source>
</evidence>
<dbReference type="Proteomes" id="UP000614216">
    <property type="component" value="Unassembled WGS sequence"/>
</dbReference>